<dbReference type="Gene3D" id="3.10.450.50">
    <property type="match status" value="1"/>
</dbReference>
<dbReference type="GO" id="GO:0030638">
    <property type="term" value="P:polyketide metabolic process"/>
    <property type="evidence" value="ECO:0007669"/>
    <property type="project" value="InterPro"/>
</dbReference>
<dbReference type="RefSeq" id="WP_097247484.1">
    <property type="nucleotide sequence ID" value="NZ_OBEG01000006.1"/>
</dbReference>
<gene>
    <name evidence="1" type="ORF">SAMN04244553_5622</name>
</gene>
<proteinExistence type="predicted"/>
<dbReference type="InterPro" id="IPR009959">
    <property type="entry name" value="Cyclase_SnoaL-like"/>
</dbReference>
<evidence type="ECO:0000313" key="1">
    <source>
        <dbReference type="EMBL" id="SNY88641.1"/>
    </source>
</evidence>
<dbReference type="SUPFAM" id="SSF54427">
    <property type="entry name" value="NTF2-like"/>
    <property type="match status" value="1"/>
</dbReference>
<keyword evidence="2" id="KW-1185">Reference proteome</keyword>
<dbReference type="OrthoDB" id="129343at2"/>
<dbReference type="Proteomes" id="UP000219565">
    <property type="component" value="Unassembled WGS sequence"/>
</dbReference>
<sequence>MAARHAAALVEQFLRFLRTGDEQVATRTFATDIIDHVSGQRGLDIWRTLHGWLTATLADPAFDVHAIMSDGDRLMVWVTMRGRHIGNGFPNLTHLPITGREVAADAVHIFRITDGKLTEHWAVRDDLGLLRQLEPDSRQ</sequence>
<evidence type="ECO:0000313" key="2">
    <source>
        <dbReference type="Proteomes" id="UP000219565"/>
    </source>
</evidence>
<dbReference type="PANTHER" id="PTHR38436:SF1">
    <property type="entry name" value="ESTER CYCLASE"/>
    <property type="match status" value="1"/>
</dbReference>
<name>A0A285LZB3_9NOCA</name>
<dbReference type="EMBL" id="OBEG01000006">
    <property type="protein sequence ID" value="SNY88641.1"/>
    <property type="molecule type" value="Genomic_DNA"/>
</dbReference>
<accession>A0A285LZB3</accession>
<dbReference type="InterPro" id="IPR032710">
    <property type="entry name" value="NTF2-like_dom_sf"/>
</dbReference>
<reference evidence="1 2" key="1">
    <citation type="submission" date="2017-09" db="EMBL/GenBank/DDBJ databases">
        <authorList>
            <person name="Ehlers B."/>
            <person name="Leendertz F.H."/>
        </authorList>
    </citation>
    <scope>NUCLEOTIDE SEQUENCE [LARGE SCALE GENOMIC DNA]</scope>
    <source>
        <strain evidence="1 2">DSM 45537</strain>
    </source>
</reference>
<dbReference type="PANTHER" id="PTHR38436">
    <property type="entry name" value="POLYKETIDE CYCLASE SNOAL-LIKE DOMAIN"/>
    <property type="match status" value="1"/>
</dbReference>
<protein>
    <submittedName>
        <fullName evidence="1">Predicted ester cyclase</fullName>
    </submittedName>
</protein>
<dbReference type="AlphaFoldDB" id="A0A285LZB3"/>
<organism evidence="1 2">
    <name type="scientific">Nocardia amikacinitolerans</name>
    <dbReference type="NCBI Taxonomy" id="756689"/>
    <lineage>
        <taxon>Bacteria</taxon>
        <taxon>Bacillati</taxon>
        <taxon>Actinomycetota</taxon>
        <taxon>Actinomycetes</taxon>
        <taxon>Mycobacteriales</taxon>
        <taxon>Nocardiaceae</taxon>
        <taxon>Nocardia</taxon>
    </lineage>
</organism>
<dbReference type="Pfam" id="PF07366">
    <property type="entry name" value="SnoaL"/>
    <property type="match status" value="1"/>
</dbReference>